<keyword evidence="1" id="KW-0812">Transmembrane</keyword>
<protein>
    <submittedName>
        <fullName evidence="2">Uncharacterized protein</fullName>
    </submittedName>
</protein>
<dbReference type="Proteomes" id="UP001498398">
    <property type="component" value="Unassembled WGS sequence"/>
</dbReference>
<keyword evidence="3" id="KW-1185">Reference proteome</keyword>
<dbReference type="InterPro" id="IPR038213">
    <property type="entry name" value="IFI6/IFI27-like_sf"/>
</dbReference>
<name>A0ABR1KCH7_9AGAR</name>
<feature type="transmembrane region" description="Helical" evidence="1">
    <location>
        <begin position="37"/>
        <end position="58"/>
    </location>
</feature>
<keyword evidence="1" id="KW-0472">Membrane</keyword>
<dbReference type="EMBL" id="JBANRG010000001">
    <property type="protein sequence ID" value="KAK7473176.1"/>
    <property type="molecule type" value="Genomic_DNA"/>
</dbReference>
<keyword evidence="1" id="KW-1133">Transmembrane helix</keyword>
<gene>
    <name evidence="2" type="ORF">VKT23_001275</name>
</gene>
<evidence type="ECO:0000256" key="1">
    <source>
        <dbReference type="SAM" id="Phobius"/>
    </source>
</evidence>
<sequence length="140" mass="15679">MAPITTIVIPIPSSEDIGHFFVNALGALDKLAVNHHVGFALMGAVLFFTPEVFTWPFWPFKKLYQLCLRCFGFGSNGVRSDSFASHYQSTYYGGYIPAESYFSEFQSHGATFDEEEYKAPLYARILSWGAGILAVRSLFL</sequence>
<comment type="caution">
    <text evidence="2">The sequence shown here is derived from an EMBL/GenBank/DDBJ whole genome shotgun (WGS) entry which is preliminary data.</text>
</comment>
<evidence type="ECO:0000313" key="3">
    <source>
        <dbReference type="Proteomes" id="UP001498398"/>
    </source>
</evidence>
<organism evidence="2 3">
    <name type="scientific">Marasmiellus scandens</name>
    <dbReference type="NCBI Taxonomy" id="2682957"/>
    <lineage>
        <taxon>Eukaryota</taxon>
        <taxon>Fungi</taxon>
        <taxon>Dikarya</taxon>
        <taxon>Basidiomycota</taxon>
        <taxon>Agaricomycotina</taxon>
        <taxon>Agaricomycetes</taxon>
        <taxon>Agaricomycetidae</taxon>
        <taxon>Agaricales</taxon>
        <taxon>Marasmiineae</taxon>
        <taxon>Omphalotaceae</taxon>
        <taxon>Marasmiellus</taxon>
    </lineage>
</organism>
<dbReference type="Gene3D" id="6.10.110.10">
    <property type="match status" value="1"/>
</dbReference>
<evidence type="ECO:0000313" key="2">
    <source>
        <dbReference type="EMBL" id="KAK7473176.1"/>
    </source>
</evidence>
<proteinExistence type="predicted"/>
<accession>A0ABR1KCH7</accession>
<reference evidence="2 3" key="1">
    <citation type="submission" date="2024-01" db="EMBL/GenBank/DDBJ databases">
        <title>A draft genome for the cacao thread blight pathogen Marasmiellus scandens.</title>
        <authorList>
            <person name="Baruah I.K."/>
            <person name="Leung J."/>
            <person name="Bukari Y."/>
            <person name="Amoako-Attah I."/>
            <person name="Meinhardt L.W."/>
            <person name="Bailey B.A."/>
            <person name="Cohen S.P."/>
        </authorList>
    </citation>
    <scope>NUCLEOTIDE SEQUENCE [LARGE SCALE GENOMIC DNA]</scope>
    <source>
        <strain evidence="2 3">GH-19</strain>
    </source>
</reference>